<dbReference type="PRINTS" id="PR01407">
    <property type="entry name" value="BUTYPHLNCDUF"/>
</dbReference>
<dbReference type="Pfam" id="PF00643">
    <property type="entry name" value="zf-B_box"/>
    <property type="match status" value="1"/>
</dbReference>
<keyword evidence="7" id="KW-0175">Coiled coil</keyword>
<proteinExistence type="predicted"/>
<keyword evidence="4" id="KW-0862">Zinc</keyword>
<dbReference type="Bgee" id="ENSLOCG00000002075">
    <property type="expression patterns" value="Expressed in ovary and 13 other cell types or tissues"/>
</dbReference>
<dbReference type="GO" id="GO:0005737">
    <property type="term" value="C:cytoplasm"/>
    <property type="evidence" value="ECO:0007669"/>
    <property type="project" value="UniProtKB-ARBA"/>
</dbReference>
<dbReference type="GeneTree" id="ENSGT00940000165001"/>
<dbReference type="PANTHER" id="PTHR25465:SF73">
    <property type="entry name" value="E3 UBIQUITIN_ISG15 LIGASE TRIM25 ISOFORM X1"/>
    <property type="match status" value="1"/>
</dbReference>
<dbReference type="InterPro" id="IPR003879">
    <property type="entry name" value="Butyrophylin_SPRY"/>
</dbReference>
<dbReference type="InterPro" id="IPR000315">
    <property type="entry name" value="Znf_B-box"/>
</dbReference>
<dbReference type="PROSITE" id="PS50188">
    <property type="entry name" value="B302_SPRY"/>
    <property type="match status" value="1"/>
</dbReference>
<dbReference type="InterPro" id="IPR006574">
    <property type="entry name" value="PRY"/>
</dbReference>
<feature type="domain" description="B30.2/SPRY" evidence="10">
    <location>
        <begin position="333"/>
        <end position="526"/>
    </location>
</feature>
<dbReference type="PANTHER" id="PTHR25465">
    <property type="entry name" value="B-BOX DOMAIN CONTAINING"/>
    <property type="match status" value="1"/>
</dbReference>
<dbReference type="SUPFAM" id="SSF58100">
    <property type="entry name" value="Bacterial hemolysins"/>
    <property type="match status" value="1"/>
</dbReference>
<evidence type="ECO:0000259" key="10">
    <source>
        <dbReference type="PROSITE" id="PS50188"/>
    </source>
</evidence>
<evidence type="ECO:0000256" key="7">
    <source>
        <dbReference type="SAM" id="Coils"/>
    </source>
</evidence>
<evidence type="ECO:0000313" key="12">
    <source>
        <dbReference type="Proteomes" id="UP000018468"/>
    </source>
</evidence>
<dbReference type="InterPro" id="IPR017907">
    <property type="entry name" value="Znf_RING_CS"/>
</dbReference>
<dbReference type="SUPFAM" id="SSF57850">
    <property type="entry name" value="RING/U-box"/>
    <property type="match status" value="1"/>
</dbReference>
<dbReference type="SMART" id="SM00336">
    <property type="entry name" value="BBOX"/>
    <property type="match status" value="2"/>
</dbReference>
<dbReference type="AlphaFoldDB" id="W5M203"/>
<dbReference type="InterPro" id="IPR003877">
    <property type="entry name" value="SPRY_dom"/>
</dbReference>
<evidence type="ECO:0000256" key="5">
    <source>
        <dbReference type="ARBA" id="ARBA00022859"/>
    </source>
</evidence>
<dbReference type="Gene3D" id="3.30.160.60">
    <property type="entry name" value="Classic Zinc Finger"/>
    <property type="match status" value="1"/>
</dbReference>
<dbReference type="InterPro" id="IPR043136">
    <property type="entry name" value="B30.2/SPRY_sf"/>
</dbReference>
<keyword evidence="1" id="KW-0399">Innate immunity</keyword>
<name>W5M203_LEPOC</name>
<feature type="domain" description="B box-type" evidence="9">
    <location>
        <begin position="139"/>
        <end position="180"/>
    </location>
</feature>
<dbReference type="InterPro" id="IPR001870">
    <property type="entry name" value="B30.2/SPRY"/>
</dbReference>
<dbReference type="SMART" id="SM00589">
    <property type="entry name" value="PRY"/>
    <property type="match status" value="1"/>
</dbReference>
<dbReference type="Pfam" id="PF00622">
    <property type="entry name" value="SPRY"/>
    <property type="match status" value="1"/>
</dbReference>
<dbReference type="Pfam" id="PF13445">
    <property type="entry name" value="zf-RING_UBOX"/>
    <property type="match status" value="1"/>
</dbReference>
<reference evidence="11" key="3">
    <citation type="submission" date="2025-09" db="UniProtKB">
        <authorList>
            <consortium name="Ensembl"/>
        </authorList>
    </citation>
    <scope>IDENTIFICATION</scope>
</reference>
<dbReference type="Proteomes" id="UP000018468">
    <property type="component" value="Linkage group LG5"/>
</dbReference>
<dbReference type="SMART" id="SM00184">
    <property type="entry name" value="RING"/>
    <property type="match status" value="1"/>
</dbReference>
<keyword evidence="3 6" id="KW-0863">Zinc-finger</keyword>
<keyword evidence="5" id="KW-0391">Immunity</keyword>
<sequence length="526" mass="59627">SSQMASALCKQELTCSVCQEIYRDPHQLVCGHSFCHSCVQALIQQVPAGDRLACPVCRKRFPEPPSLRRNEPLASAANAFRNSQAAGGTSAVPCDWCQKKSAVRSCLKCELSLCSLHLKPHLEKPAFRDHPLVGPVRNFEQRKCPDHGEMLRMYCSTEKMPMCSLCAVSGTHLGHDVKSFEEAETEFKATLLLFLEHANNKLQGNEAALREEKRQQEMIEKMDRVATDLKKKMKKFRSNLSEYSDQEASNAKAKLQKNSAEIRKDKHRVQDIKNNIETLLQEQDTFQLIQVRQEGGHSLSPMGFLKHETQSPVVVSLDKNKVYKKIEQSYAELQTLATKFFSELKRECYREQLTLDKSTAHPYLQITENGLTAIKTEDEQPYPAHPERFDFWPQVLTNECLASGIHYWEVETQGHWVIGLTYRPARIKGKDDGFLGQNRISWSLMQNDKGELSAWHASKKTALPRALNHSRVAVTLDYSAGTLSFHEVGGSLSHLHTFTTTFTRPVCLGFAVYYKKPPSFITLVKV</sequence>
<dbReference type="SUPFAM" id="SSF49899">
    <property type="entry name" value="Concanavalin A-like lectins/glucanases"/>
    <property type="match status" value="1"/>
</dbReference>
<keyword evidence="2" id="KW-0479">Metal-binding</keyword>
<dbReference type="PROSITE" id="PS50119">
    <property type="entry name" value="ZF_BBOX"/>
    <property type="match status" value="1"/>
</dbReference>
<organism evidence="11 12">
    <name type="scientific">Lepisosteus oculatus</name>
    <name type="common">Spotted gar</name>
    <dbReference type="NCBI Taxonomy" id="7918"/>
    <lineage>
        <taxon>Eukaryota</taxon>
        <taxon>Metazoa</taxon>
        <taxon>Chordata</taxon>
        <taxon>Craniata</taxon>
        <taxon>Vertebrata</taxon>
        <taxon>Euteleostomi</taxon>
        <taxon>Actinopterygii</taxon>
        <taxon>Neopterygii</taxon>
        <taxon>Holostei</taxon>
        <taxon>Semionotiformes</taxon>
        <taxon>Lepisosteidae</taxon>
        <taxon>Lepisosteus</taxon>
    </lineage>
</organism>
<dbReference type="InterPro" id="IPR027370">
    <property type="entry name" value="Znf-RING_euk"/>
</dbReference>
<dbReference type="EMBL" id="AHAT01035070">
    <property type="status" value="NOT_ANNOTATED_CDS"/>
    <property type="molecule type" value="Genomic_DNA"/>
</dbReference>
<evidence type="ECO:0000259" key="8">
    <source>
        <dbReference type="PROSITE" id="PS50089"/>
    </source>
</evidence>
<dbReference type="SMART" id="SM00449">
    <property type="entry name" value="SPRY"/>
    <property type="match status" value="1"/>
</dbReference>
<dbReference type="Gene3D" id="2.60.120.920">
    <property type="match status" value="1"/>
</dbReference>
<evidence type="ECO:0000256" key="3">
    <source>
        <dbReference type="ARBA" id="ARBA00022771"/>
    </source>
</evidence>
<dbReference type="Gene3D" id="4.10.830.40">
    <property type="match status" value="1"/>
</dbReference>
<protein>
    <submittedName>
        <fullName evidence="11">E3 ubiquitin/ISG15 ligase TRIM25-like</fullName>
    </submittedName>
</protein>
<evidence type="ECO:0000256" key="6">
    <source>
        <dbReference type="PROSITE-ProRule" id="PRU00024"/>
    </source>
</evidence>
<reference evidence="12" key="1">
    <citation type="submission" date="2011-12" db="EMBL/GenBank/DDBJ databases">
        <title>The Draft Genome of Lepisosteus oculatus.</title>
        <authorList>
            <consortium name="The Broad Institute Genome Assembly &amp; Analysis Group"/>
            <consortium name="Computational R&amp;D Group"/>
            <consortium name="and Sequencing Platform"/>
            <person name="Di Palma F."/>
            <person name="Alfoldi J."/>
            <person name="Johnson J."/>
            <person name="Berlin A."/>
            <person name="Gnerre S."/>
            <person name="Jaffe D."/>
            <person name="MacCallum I."/>
            <person name="Young S."/>
            <person name="Walker B.J."/>
            <person name="Lander E.S."/>
            <person name="Lindblad-Toh K."/>
        </authorList>
    </citation>
    <scope>NUCLEOTIDE SEQUENCE [LARGE SCALE GENOMIC DNA]</scope>
</reference>
<dbReference type="InterPro" id="IPR013320">
    <property type="entry name" value="ConA-like_dom_sf"/>
</dbReference>
<dbReference type="InterPro" id="IPR051051">
    <property type="entry name" value="E3_ubiq-ligase_TRIM/RNF"/>
</dbReference>
<dbReference type="GO" id="GO:0008270">
    <property type="term" value="F:zinc ion binding"/>
    <property type="evidence" value="ECO:0007669"/>
    <property type="project" value="UniProtKB-KW"/>
</dbReference>
<dbReference type="GO" id="GO:0045087">
    <property type="term" value="P:innate immune response"/>
    <property type="evidence" value="ECO:0007669"/>
    <property type="project" value="UniProtKB-KW"/>
</dbReference>
<evidence type="ECO:0000256" key="2">
    <source>
        <dbReference type="ARBA" id="ARBA00022723"/>
    </source>
</evidence>
<dbReference type="InterPro" id="IPR013083">
    <property type="entry name" value="Znf_RING/FYVE/PHD"/>
</dbReference>
<evidence type="ECO:0000313" key="11">
    <source>
        <dbReference type="Ensembl" id="ENSLOCP00000002411.1"/>
    </source>
</evidence>
<feature type="domain" description="RING-type" evidence="8">
    <location>
        <begin position="15"/>
        <end position="58"/>
    </location>
</feature>
<keyword evidence="12" id="KW-1185">Reference proteome</keyword>
<dbReference type="Ensembl" id="ENSLOCT00000002416.1">
    <property type="protein sequence ID" value="ENSLOCP00000002411.1"/>
    <property type="gene ID" value="ENSLOCG00000002075.1"/>
</dbReference>
<feature type="coiled-coil region" evidence="7">
    <location>
        <begin position="195"/>
        <end position="282"/>
    </location>
</feature>
<dbReference type="PROSITE" id="PS50089">
    <property type="entry name" value="ZF_RING_2"/>
    <property type="match status" value="1"/>
</dbReference>
<evidence type="ECO:0000259" key="9">
    <source>
        <dbReference type="PROSITE" id="PS50119"/>
    </source>
</evidence>
<accession>W5M203</accession>
<reference evidence="11" key="2">
    <citation type="submission" date="2025-08" db="UniProtKB">
        <authorList>
            <consortium name="Ensembl"/>
        </authorList>
    </citation>
    <scope>IDENTIFICATION</scope>
</reference>
<dbReference type="Pfam" id="PF13765">
    <property type="entry name" value="PRY"/>
    <property type="match status" value="1"/>
</dbReference>
<dbReference type="SUPFAM" id="SSF57845">
    <property type="entry name" value="B-box zinc-binding domain"/>
    <property type="match status" value="1"/>
</dbReference>
<dbReference type="Gene3D" id="3.30.40.10">
    <property type="entry name" value="Zinc/RING finger domain, C3HC4 (zinc finger)"/>
    <property type="match status" value="1"/>
</dbReference>
<dbReference type="InterPro" id="IPR001841">
    <property type="entry name" value="Znf_RING"/>
</dbReference>
<evidence type="ECO:0000256" key="1">
    <source>
        <dbReference type="ARBA" id="ARBA00022588"/>
    </source>
</evidence>
<dbReference type="PROSITE" id="PS00518">
    <property type="entry name" value="ZF_RING_1"/>
    <property type="match status" value="1"/>
</dbReference>
<evidence type="ECO:0000256" key="4">
    <source>
        <dbReference type="ARBA" id="ARBA00022833"/>
    </source>
</evidence>